<gene>
    <name evidence="1" type="ORF">POLS_LOCUS5124</name>
</gene>
<evidence type="ECO:0000313" key="1">
    <source>
        <dbReference type="EMBL" id="CAG8117106.1"/>
    </source>
</evidence>
<comment type="caution">
    <text evidence="1">The sequence shown here is derived from an EMBL/GenBank/DDBJ whole genome shotgun (WGS) entry which is preliminary data.</text>
</comment>
<dbReference type="InterPro" id="IPR036291">
    <property type="entry name" value="NAD(P)-bd_dom_sf"/>
</dbReference>
<accession>A0A9W4HT87</accession>
<sequence>MSSLLLSPVSTIYSSGSEPFQFVGDLTSSLLPVAYLFTVGSLFFDVVHYQLHQCTRSSHPYLRHLARIHNFHHLYYNRKMKFDHKYLRQNQFQALPLELGFQVIGSCLGYIAVLALSAERWVTGTHLWTLIGIQVLRTVFVIATEGRDSNHLTYQTAPKDPSWMFVGPEFHCLHHVYPKRYIGSFVKWFDWVWGTACSFRSKRFVVTGASGAFGQAVVAELEREGVQCIRTLKFGSDWNNDDFEGVISTFSESDVLILAHGSKGENATASNCDSSVRLVQLFKQHSRSRETHSTLPEVWYVGSEIEFHPAWGIAELQRYSVSKRKFLPYARSFFDDPDILYRHIVPSSFQSSMGYAIVSGTWAAKVTMWWIHRGARYIPTTYTGIAFLNYVKFMWWVPYADKSHTGYT</sequence>
<dbReference type="SUPFAM" id="SSF51735">
    <property type="entry name" value="NAD(P)-binding Rossmann-fold domains"/>
    <property type="match status" value="1"/>
</dbReference>
<dbReference type="AlphaFoldDB" id="A0A9W4HT87"/>
<proteinExistence type="predicted"/>
<keyword evidence="2" id="KW-1185">Reference proteome</keyword>
<dbReference type="EMBL" id="CAJVOS010000027">
    <property type="protein sequence ID" value="CAG8117106.1"/>
    <property type="molecule type" value="Genomic_DNA"/>
</dbReference>
<evidence type="ECO:0008006" key="3">
    <source>
        <dbReference type="Google" id="ProtNLM"/>
    </source>
</evidence>
<organism evidence="1 2">
    <name type="scientific">Penicillium olsonii</name>
    <dbReference type="NCBI Taxonomy" id="99116"/>
    <lineage>
        <taxon>Eukaryota</taxon>
        <taxon>Fungi</taxon>
        <taxon>Dikarya</taxon>
        <taxon>Ascomycota</taxon>
        <taxon>Pezizomycotina</taxon>
        <taxon>Eurotiomycetes</taxon>
        <taxon>Eurotiomycetidae</taxon>
        <taxon>Eurotiales</taxon>
        <taxon>Aspergillaceae</taxon>
        <taxon>Penicillium</taxon>
    </lineage>
</organism>
<dbReference type="Proteomes" id="UP001153618">
    <property type="component" value="Unassembled WGS sequence"/>
</dbReference>
<evidence type="ECO:0000313" key="2">
    <source>
        <dbReference type="Proteomes" id="UP001153618"/>
    </source>
</evidence>
<reference evidence="1" key="1">
    <citation type="submission" date="2021-07" db="EMBL/GenBank/DDBJ databases">
        <authorList>
            <person name="Branca A.L. A."/>
        </authorList>
    </citation>
    <scope>NUCLEOTIDE SEQUENCE</scope>
</reference>
<dbReference type="OrthoDB" id="4350666at2759"/>
<name>A0A9W4HT87_PENOL</name>
<protein>
    <recommendedName>
        <fullName evidence="3">Fatty acid hydroxylase domain-containing protein</fullName>
    </recommendedName>
</protein>